<evidence type="ECO:0000313" key="1">
    <source>
        <dbReference type="EMBL" id="KRZ56241.1"/>
    </source>
</evidence>
<protein>
    <submittedName>
        <fullName evidence="1">Uncharacterized protein</fullName>
    </submittedName>
</protein>
<evidence type="ECO:0000313" key="2">
    <source>
        <dbReference type="Proteomes" id="UP000054721"/>
    </source>
</evidence>
<feature type="non-terminal residue" evidence="1">
    <location>
        <position position="63"/>
    </location>
</feature>
<dbReference type="Proteomes" id="UP000054721">
    <property type="component" value="Unassembled WGS sequence"/>
</dbReference>
<accession>A0A0V1L9T7</accession>
<reference evidence="1 2" key="1">
    <citation type="submission" date="2015-05" db="EMBL/GenBank/DDBJ databases">
        <title>Evolution of Trichinella species and genotypes.</title>
        <authorList>
            <person name="Korhonen P.K."/>
            <person name="Edoardo P."/>
            <person name="Giuseppe L.R."/>
            <person name="Gasser R.B."/>
        </authorList>
    </citation>
    <scope>NUCLEOTIDE SEQUENCE [LARGE SCALE GENOMIC DNA]</scope>
    <source>
        <strain evidence="1">ISS10</strain>
    </source>
</reference>
<proteinExistence type="predicted"/>
<sequence length="63" mass="6885">LDLMLQKANMPGAGPKIKADIVWRNQKVSYHVAGSSLPLHKRVPALLLIIGLMVSMHLKTKVG</sequence>
<dbReference type="EMBL" id="JYDW01000098">
    <property type="protein sequence ID" value="KRZ56241.1"/>
    <property type="molecule type" value="Genomic_DNA"/>
</dbReference>
<name>A0A0V1L9T7_9BILA</name>
<organism evidence="1 2">
    <name type="scientific">Trichinella nativa</name>
    <dbReference type="NCBI Taxonomy" id="6335"/>
    <lineage>
        <taxon>Eukaryota</taxon>
        <taxon>Metazoa</taxon>
        <taxon>Ecdysozoa</taxon>
        <taxon>Nematoda</taxon>
        <taxon>Enoplea</taxon>
        <taxon>Dorylaimia</taxon>
        <taxon>Trichinellida</taxon>
        <taxon>Trichinellidae</taxon>
        <taxon>Trichinella</taxon>
    </lineage>
</organism>
<keyword evidence="2" id="KW-1185">Reference proteome</keyword>
<feature type="non-terminal residue" evidence="1">
    <location>
        <position position="1"/>
    </location>
</feature>
<gene>
    <name evidence="1" type="ORF">T02_6734</name>
</gene>
<comment type="caution">
    <text evidence="1">The sequence shown here is derived from an EMBL/GenBank/DDBJ whole genome shotgun (WGS) entry which is preliminary data.</text>
</comment>
<dbReference type="AlphaFoldDB" id="A0A0V1L9T7"/>